<protein>
    <recommendedName>
        <fullName evidence="6">TATA-box-binding protein</fullName>
    </recommendedName>
</protein>
<evidence type="ECO:0000256" key="3">
    <source>
        <dbReference type="ARBA" id="ARBA00023163"/>
    </source>
</evidence>
<sequence length="86" mass="9895">MGNDVRLTQVQILTASASHQLSGRVDPYRLPSEFSFEPEIFPAVMFRRHGMHFTCHLSGKIMITGLKSQRDVQEVYPVLLEMELYL</sequence>
<reference evidence="4" key="1">
    <citation type="submission" date="2018-11" db="EMBL/GenBank/DDBJ databases">
        <authorList>
            <person name="Alioto T."/>
            <person name="Alioto T."/>
        </authorList>
    </citation>
    <scope>NUCLEOTIDE SEQUENCE</scope>
</reference>
<keyword evidence="3" id="KW-0804">Transcription</keyword>
<comment type="caution">
    <text evidence="4">The sequence shown here is derived from an EMBL/GenBank/DDBJ whole genome shotgun (WGS) entry which is preliminary data.</text>
</comment>
<organism evidence="4 5">
    <name type="scientific">Mytilus galloprovincialis</name>
    <name type="common">Mediterranean mussel</name>
    <dbReference type="NCBI Taxonomy" id="29158"/>
    <lineage>
        <taxon>Eukaryota</taxon>
        <taxon>Metazoa</taxon>
        <taxon>Spiralia</taxon>
        <taxon>Lophotrochozoa</taxon>
        <taxon>Mollusca</taxon>
        <taxon>Bivalvia</taxon>
        <taxon>Autobranchia</taxon>
        <taxon>Pteriomorphia</taxon>
        <taxon>Mytilida</taxon>
        <taxon>Mytiloidea</taxon>
        <taxon>Mytilidae</taxon>
        <taxon>Mytilinae</taxon>
        <taxon>Mytilus</taxon>
    </lineage>
</organism>
<gene>
    <name evidence="4" type="ORF">MGAL_10B087076</name>
</gene>
<dbReference type="AlphaFoldDB" id="A0A8B6FJ53"/>
<dbReference type="GO" id="GO:0003677">
    <property type="term" value="F:DNA binding"/>
    <property type="evidence" value="ECO:0007669"/>
    <property type="project" value="UniProtKB-KW"/>
</dbReference>
<name>A0A8B6FJ53_MYTGA</name>
<proteinExistence type="inferred from homology"/>
<dbReference type="OrthoDB" id="6149272at2759"/>
<dbReference type="Pfam" id="PF00352">
    <property type="entry name" value="TBP"/>
    <property type="match status" value="1"/>
</dbReference>
<dbReference type="InterPro" id="IPR000814">
    <property type="entry name" value="TBP"/>
</dbReference>
<evidence type="ECO:0000256" key="1">
    <source>
        <dbReference type="ARBA" id="ARBA00005560"/>
    </source>
</evidence>
<evidence type="ECO:0000313" key="5">
    <source>
        <dbReference type="Proteomes" id="UP000596742"/>
    </source>
</evidence>
<dbReference type="Gene3D" id="3.30.310.10">
    <property type="entry name" value="TATA-Binding Protein"/>
    <property type="match status" value="1"/>
</dbReference>
<dbReference type="EMBL" id="UYJE01007018">
    <property type="protein sequence ID" value="VDI51053.1"/>
    <property type="molecule type" value="Genomic_DNA"/>
</dbReference>
<keyword evidence="5" id="KW-1185">Reference proteome</keyword>
<comment type="similarity">
    <text evidence="1">Belongs to the TBP family.</text>
</comment>
<accession>A0A8B6FJ53</accession>
<evidence type="ECO:0008006" key="6">
    <source>
        <dbReference type="Google" id="ProtNLM"/>
    </source>
</evidence>
<evidence type="ECO:0000313" key="4">
    <source>
        <dbReference type="EMBL" id="VDI51053.1"/>
    </source>
</evidence>
<dbReference type="SUPFAM" id="SSF55945">
    <property type="entry name" value="TATA-box binding protein-like"/>
    <property type="match status" value="1"/>
</dbReference>
<dbReference type="Proteomes" id="UP000596742">
    <property type="component" value="Unassembled WGS sequence"/>
</dbReference>
<dbReference type="InterPro" id="IPR012295">
    <property type="entry name" value="TBP_dom_sf"/>
</dbReference>
<evidence type="ECO:0000256" key="2">
    <source>
        <dbReference type="ARBA" id="ARBA00023125"/>
    </source>
</evidence>
<keyword evidence="2" id="KW-0238">DNA-binding</keyword>
<dbReference type="GO" id="GO:0006352">
    <property type="term" value="P:DNA-templated transcription initiation"/>
    <property type="evidence" value="ECO:0007669"/>
    <property type="project" value="InterPro"/>
</dbReference>